<comment type="similarity">
    <text evidence="1 2">Belongs to the Iojap/RsfS family.</text>
</comment>
<dbReference type="PANTHER" id="PTHR21043:SF0">
    <property type="entry name" value="MITOCHONDRIAL ASSEMBLY OF RIBOSOMAL LARGE SUBUNIT PROTEIN 1"/>
    <property type="match status" value="1"/>
</dbReference>
<dbReference type="HOGENOM" id="CLU_092688_4_1_7"/>
<proteinExistence type="inferred from homology"/>
<dbReference type="Pfam" id="PF02410">
    <property type="entry name" value="RsfS"/>
    <property type="match status" value="1"/>
</dbReference>
<evidence type="ECO:0000313" key="3">
    <source>
        <dbReference type="EMBL" id="ABM28534.1"/>
    </source>
</evidence>
<dbReference type="RefSeq" id="WP_010938909.1">
    <property type="nucleotide sequence ID" value="NC_008751.1"/>
</dbReference>
<evidence type="ECO:0000256" key="2">
    <source>
        <dbReference type="HAMAP-Rule" id="MF_01477"/>
    </source>
</evidence>
<comment type="subcellular location">
    <subcellularLocation>
        <location evidence="2">Cytoplasm</location>
    </subcellularLocation>
</comment>
<protein>
    <recommendedName>
        <fullName evidence="2">Ribosomal silencing factor RsfS</fullName>
    </recommendedName>
</protein>
<dbReference type="HAMAP" id="MF_01477">
    <property type="entry name" value="Iojap_RsfS"/>
    <property type="match status" value="1"/>
</dbReference>
<dbReference type="GO" id="GO:0090071">
    <property type="term" value="P:negative regulation of ribosome biogenesis"/>
    <property type="evidence" value="ECO:0007669"/>
    <property type="project" value="UniProtKB-UniRule"/>
</dbReference>
<dbReference type="NCBIfam" id="TIGR00090">
    <property type="entry name" value="rsfS_iojap_ybeB"/>
    <property type="match status" value="1"/>
</dbReference>
<gene>
    <name evidence="2" type="primary">rsfS</name>
    <name evidence="3" type="ordered locus">Dvul_1517</name>
</gene>
<dbReference type="Gene3D" id="3.30.460.10">
    <property type="entry name" value="Beta Polymerase, domain 2"/>
    <property type="match status" value="1"/>
</dbReference>
<keyword evidence="2" id="KW-0678">Repressor</keyword>
<dbReference type="GO" id="GO:0017148">
    <property type="term" value="P:negative regulation of translation"/>
    <property type="evidence" value="ECO:0007669"/>
    <property type="project" value="UniProtKB-UniRule"/>
</dbReference>
<dbReference type="EMBL" id="CP000527">
    <property type="protein sequence ID" value="ABM28534.1"/>
    <property type="molecule type" value="Genomic_DNA"/>
</dbReference>
<dbReference type="SMR" id="A0A0H3A8V8"/>
<dbReference type="GO" id="GO:0043023">
    <property type="term" value="F:ribosomal large subunit binding"/>
    <property type="evidence" value="ECO:0007669"/>
    <property type="project" value="TreeGrafter"/>
</dbReference>
<dbReference type="AlphaFoldDB" id="A0A0H3A8V8"/>
<keyword evidence="2" id="KW-0963">Cytoplasm</keyword>
<sequence length="134" mass="14935">MQTKEKKFVTLPTVDKVKAIIGWLEEKKARDIVAYDLAGQSPFAEALVIVTAGSVRHGQSLADHMLAMCNENNYEYLRMEGYQTGQWILVDLNDIIVNVFQPETRGLFKLESLWAKAPVLHDGRGEAAGGDDDL</sequence>
<dbReference type="SUPFAM" id="SSF81301">
    <property type="entry name" value="Nucleotidyltransferase"/>
    <property type="match status" value="1"/>
</dbReference>
<keyword evidence="2" id="KW-0810">Translation regulation</keyword>
<dbReference type="GO" id="GO:0005737">
    <property type="term" value="C:cytoplasm"/>
    <property type="evidence" value="ECO:0007669"/>
    <property type="project" value="UniProtKB-SubCell"/>
</dbReference>
<dbReference type="KEGG" id="dvl:Dvul_1517"/>
<name>A0A0H3A8V8_NITV4</name>
<comment type="function">
    <text evidence="2">Functions as a ribosomal silencing factor. Interacts with ribosomal protein uL14 (rplN), blocking formation of intersubunit bridge B8. Prevents association of the 30S and 50S ribosomal subunits and the formation of functional ribosomes, thus repressing translation.</text>
</comment>
<evidence type="ECO:0000256" key="1">
    <source>
        <dbReference type="ARBA" id="ARBA00010574"/>
    </source>
</evidence>
<accession>A0A0H3A8V8</accession>
<dbReference type="GO" id="GO:0042256">
    <property type="term" value="P:cytosolic ribosome assembly"/>
    <property type="evidence" value="ECO:0007669"/>
    <property type="project" value="UniProtKB-UniRule"/>
</dbReference>
<dbReference type="PANTHER" id="PTHR21043">
    <property type="entry name" value="IOJAP SUPERFAMILY ORTHOLOG"/>
    <property type="match status" value="1"/>
</dbReference>
<dbReference type="InterPro" id="IPR043519">
    <property type="entry name" value="NT_sf"/>
</dbReference>
<organism evidence="3 4">
    <name type="scientific">Nitratidesulfovibrio vulgaris (strain DP4)</name>
    <name type="common">Desulfovibrio vulgaris</name>
    <dbReference type="NCBI Taxonomy" id="391774"/>
    <lineage>
        <taxon>Bacteria</taxon>
        <taxon>Pseudomonadati</taxon>
        <taxon>Thermodesulfobacteriota</taxon>
        <taxon>Desulfovibrionia</taxon>
        <taxon>Desulfovibrionales</taxon>
        <taxon>Desulfovibrionaceae</taxon>
        <taxon>Nitratidesulfovibrio</taxon>
    </lineage>
</organism>
<reference evidence="4" key="1">
    <citation type="journal article" date="2009" name="Environ. Microbiol.">
        <title>Contribution of mobile genetic elements to Desulfovibrio vulgaris genome plasticity.</title>
        <authorList>
            <person name="Walker C.B."/>
            <person name="Stolyar S."/>
            <person name="Chivian D."/>
            <person name="Pinel N."/>
            <person name="Gabster J.A."/>
            <person name="Dehal P.S."/>
            <person name="He Z."/>
            <person name="Yang Z.K."/>
            <person name="Yen H.C."/>
            <person name="Zhou J."/>
            <person name="Wall J.D."/>
            <person name="Hazen T.C."/>
            <person name="Arkin A.P."/>
            <person name="Stahl D.A."/>
        </authorList>
    </citation>
    <scope>NUCLEOTIDE SEQUENCE [LARGE SCALE GENOMIC DNA]</scope>
    <source>
        <strain evidence="4">DP4</strain>
    </source>
</reference>
<evidence type="ECO:0000313" key="4">
    <source>
        <dbReference type="Proteomes" id="UP000009173"/>
    </source>
</evidence>
<dbReference type="Proteomes" id="UP000009173">
    <property type="component" value="Chromosome"/>
</dbReference>
<dbReference type="InterPro" id="IPR004394">
    <property type="entry name" value="Iojap/RsfS/C7orf30"/>
</dbReference>
<comment type="subunit">
    <text evidence="2">Interacts with ribosomal protein uL14 (rplN).</text>
</comment>